<keyword evidence="1" id="KW-1133">Transmembrane helix</keyword>
<dbReference type="OrthoDB" id="9780552at2"/>
<feature type="transmembrane region" description="Helical" evidence="1">
    <location>
        <begin position="37"/>
        <end position="56"/>
    </location>
</feature>
<dbReference type="NCBIfam" id="TIGR01167">
    <property type="entry name" value="LPXTG_anchor"/>
    <property type="match status" value="1"/>
</dbReference>
<keyword evidence="1" id="KW-0812">Transmembrane</keyword>
<gene>
    <name evidence="2" type="ORF">Dpo_4c00820</name>
</gene>
<organism evidence="2 3">
    <name type="scientific">Desulfotignum phosphitoxidans DSM 13687</name>
    <dbReference type="NCBI Taxonomy" id="1286635"/>
    <lineage>
        <taxon>Bacteria</taxon>
        <taxon>Pseudomonadati</taxon>
        <taxon>Thermodesulfobacteriota</taxon>
        <taxon>Desulfobacteria</taxon>
        <taxon>Desulfobacterales</taxon>
        <taxon>Desulfobacteraceae</taxon>
        <taxon>Desulfotignum</taxon>
    </lineage>
</organism>
<keyword evidence="3" id="KW-1185">Reference proteome</keyword>
<dbReference type="RefSeq" id="WP_006965773.1">
    <property type="nucleotide sequence ID" value="NZ_APJX01000004.1"/>
</dbReference>
<sequence length="76" mass="8473">MFYYQSILSAFGIILVEAAFPLESAFAYLDPGTGSMMLQALIAGFVAIGVTGGIYWRRFKKFFTRNKKEDGVGHKK</sequence>
<reference evidence="2 3" key="1">
    <citation type="journal article" date="2013" name="Genome Announc.">
        <title>Draft Genome Sequence of Desulfotignum phosphitoxidans DSM 13687 Strain FiPS-3.</title>
        <authorList>
            <person name="Poehlein A."/>
            <person name="Daniel R."/>
            <person name="Simeonova D.D."/>
        </authorList>
    </citation>
    <scope>NUCLEOTIDE SEQUENCE [LARGE SCALE GENOMIC DNA]</scope>
    <source>
        <strain evidence="2 3">DSM 13687</strain>
    </source>
</reference>
<comment type="caution">
    <text evidence="2">The sequence shown here is derived from an EMBL/GenBank/DDBJ whole genome shotgun (WGS) entry which is preliminary data.</text>
</comment>
<evidence type="ECO:0000256" key="1">
    <source>
        <dbReference type="SAM" id="Phobius"/>
    </source>
</evidence>
<dbReference type="AlphaFoldDB" id="S0FXT1"/>
<protein>
    <submittedName>
        <fullName evidence="2">Uncharacterized protein</fullName>
    </submittedName>
</protein>
<dbReference type="Proteomes" id="UP000014216">
    <property type="component" value="Unassembled WGS sequence"/>
</dbReference>
<dbReference type="EMBL" id="APJX01000004">
    <property type="protein sequence ID" value="EMS79535.1"/>
    <property type="molecule type" value="Genomic_DNA"/>
</dbReference>
<keyword evidence="1" id="KW-0472">Membrane</keyword>
<name>S0FXT1_9BACT</name>
<proteinExistence type="predicted"/>
<evidence type="ECO:0000313" key="2">
    <source>
        <dbReference type="EMBL" id="EMS79535.1"/>
    </source>
</evidence>
<evidence type="ECO:0000313" key="3">
    <source>
        <dbReference type="Proteomes" id="UP000014216"/>
    </source>
</evidence>
<accession>S0FXT1</accession>